<organism evidence="7">
    <name type="scientific">Anguillid herpesvirus 1</name>
    <dbReference type="NCBI Taxonomy" id="150286"/>
    <lineage>
        <taxon>Viruses</taxon>
        <taxon>Duplodnaviria</taxon>
        <taxon>Heunggongvirae</taxon>
        <taxon>Peploviricota</taxon>
        <taxon>Herviviricetes</taxon>
        <taxon>Herpesvirales</taxon>
        <taxon>Alloherpesviridae</taxon>
        <taxon>Cyvirus</taxon>
        <taxon>Cyvirus anguillidallo1</taxon>
    </lineage>
</organism>
<evidence type="ECO:0000313" key="8">
    <source>
        <dbReference type="EMBL" id="QRM16984.1"/>
    </source>
</evidence>
<keyword evidence="10" id="KW-1185">Reference proteome</keyword>
<reference evidence="2 10" key="1">
    <citation type="journal article" date="2010" name="J. Gen. Virol.">
        <title>Complete genome sequence and taxonomic position of anguillid herpesvirus 1.</title>
        <authorList>
            <person name="van Beurden S.J."/>
            <person name="Bossers A."/>
            <person name="Voorbergen-Laarman M.H."/>
            <person name="Haenen O.L."/>
            <person name="Peters S."/>
            <person name="Abma-Henkens M.H."/>
            <person name="Peeters B.P."/>
            <person name="Rottier P.J."/>
            <person name="Engelsma M.Y."/>
        </authorList>
    </citation>
    <scope>NUCLEOTIDE SEQUENCE [LARGE SCALE GENOMIC DNA]</scope>
    <source>
        <strain evidence="2">500138</strain>
        <strain evidence="10">Isolate Anguilla anguilla/Netherlands/500138/1998</strain>
    </source>
</reference>
<feature type="coiled-coil region" evidence="1">
    <location>
        <begin position="13"/>
        <end position="64"/>
    </location>
</feature>
<reference evidence="7" key="4">
    <citation type="submission" date="2021-02" db="EMBL/GenBank/DDBJ databases">
        <authorList>
            <person name="Vanderplasschen A.F.C."/>
            <person name="Davison A.J."/>
        </authorList>
    </citation>
    <scope>NUCLEOTIDE SEQUENCE</scope>
    <source>
        <strain evidence="3">500138</strain>
        <strain evidence="5">DK-200249</strain>
        <strain evidence="4">DK-2008-50-66-1</strain>
        <strain evidence="6">DK-205223-2</strain>
        <strain evidence="7">DK-206116-1</strain>
        <strain evidence="8">HVA 486123</strain>
        <strain evidence="9">UK N080</strain>
    </source>
</reference>
<evidence type="ECO:0000313" key="2">
    <source>
        <dbReference type="EMBL" id="ADA57801.1"/>
    </source>
</evidence>
<evidence type="ECO:0000256" key="1">
    <source>
        <dbReference type="SAM" id="Coils"/>
    </source>
</evidence>
<feature type="coiled-coil region" evidence="1">
    <location>
        <begin position="92"/>
        <end position="147"/>
    </location>
</feature>
<dbReference type="KEGG" id="vg:8683470"/>
<sequence>MARPKLSDTVADLAKLMREHAKLTADHAHLTEKLSEIDELTEANRQLRANLDAAQLRLDRLKDLETPVTPPSRIYHPPYQQQPVSLFGNLGAEVLDQERENLKRMMVAAKRDLTDLQIDRNRWQTIARNLETQLADLKAQLVTEKEGAERRVDAILKLHNDFDVRKDAVDFPPEIIGRRYKDMTLAVYINGLRVKEKNYREIVKTMAPNGYAGTGYDLKCIDAIGNMDRQWCTKYFVDPISEVGLADHFEQFFHFRVVLSNAAVAFADLLESNVLQTAIVGKAQYLSTSTIRSLSEQLGGPTERFKTMIELHSEAFKPFQKFFVDALGTLKNSQDPTELTYVKYAKFDAAHDLHQAQDRLVHFPRTARPGDGRLTLDEFIHYYKG</sequence>
<dbReference type="RefSeq" id="YP_003358177.1">
    <property type="nucleotide sequence ID" value="NC_013668.3"/>
</dbReference>
<name>A0A1J0RE98_9VIRU</name>
<accession>D2E889</accession>
<dbReference type="GeneID" id="8683470"/>
<dbReference type="EMBL" id="MW580849">
    <property type="protein sequence ID" value="QRM16331.1"/>
    <property type="molecule type" value="Genomic_DNA"/>
</dbReference>
<dbReference type="EMBL" id="MW580855">
    <property type="protein sequence ID" value="QRM17115.1"/>
    <property type="molecule type" value="Genomic_DNA"/>
</dbReference>
<dbReference type="EMBL" id="MW580853">
    <property type="protein sequence ID" value="QRM16854.1"/>
    <property type="molecule type" value="Genomic_DNA"/>
</dbReference>
<evidence type="ECO:0000313" key="9">
    <source>
        <dbReference type="EMBL" id="QRM17115.1"/>
    </source>
</evidence>
<keyword evidence="1" id="KW-0175">Coiled coil</keyword>
<dbReference type="EMBL" id="MW580851">
    <property type="protein sequence ID" value="QRM16590.1"/>
    <property type="molecule type" value="Genomic_DNA"/>
</dbReference>
<evidence type="ECO:0000313" key="7">
    <source>
        <dbReference type="EMBL" id="QRM16854.1"/>
    </source>
</evidence>
<dbReference type="EMBL" id="MW580850">
    <property type="protein sequence ID" value="QRM16461.1"/>
    <property type="molecule type" value="Genomic_DNA"/>
</dbReference>
<reference evidence="2" key="2">
    <citation type="submission" date="2012-05" db="EMBL/GenBank/DDBJ databases">
        <authorList>
            <person name="van Beurden S.J."/>
            <person name="Gatherer D."/>
            <person name="Tuzi K."/>
            <person name="Herzyk P."/>
            <person name="Galbraith J."/>
            <person name="Peeters B.P.H."/>
            <person name="Rottier P.J.M."/>
            <person name="Engelsma M.Y."/>
            <person name="Davison A.J."/>
        </authorList>
    </citation>
    <scope>NUCLEOTIDE SEQUENCE</scope>
    <source>
        <strain evidence="2">500138</strain>
    </source>
</reference>
<protein>
    <submittedName>
        <fullName evidence="7">Protein ORF38</fullName>
    </submittedName>
</protein>
<reference evidence="7" key="3">
    <citation type="journal article" date="2021" name="Microorganisms">
        <title>Genomes of Anguillid Herpesvirus 1 Strains Reveal Evolutionary Disparities and Low Genetic Diversity in the Genus Cyprinivirus.</title>
        <authorList>
            <person name="Donohoe O."/>
            <person name="Zhang H."/>
            <person name="Delrez N."/>
            <person name="Gao Y."/>
            <person name="Suarez N.M."/>
            <person name="Davison A.J."/>
            <person name="Vanderplasschen A."/>
        </authorList>
    </citation>
    <scope>NUCLEOTIDE SEQUENCE</scope>
    <source>
        <strain evidence="3">500138</strain>
        <strain evidence="5">DK-200249</strain>
        <strain evidence="4">DK-2008-50-66-1</strain>
        <strain evidence="6">DK-205223-2</strain>
        <strain evidence="7">DK-206116-1</strain>
        <strain evidence="8">HVA 486123</strain>
        <strain evidence="9">UK N080</strain>
    </source>
</reference>
<evidence type="ECO:0000313" key="4">
    <source>
        <dbReference type="EMBL" id="QRM16461.1"/>
    </source>
</evidence>
<evidence type="ECO:0000313" key="10">
    <source>
        <dbReference type="Proteomes" id="UP000011239"/>
    </source>
</evidence>
<proteinExistence type="predicted"/>
<evidence type="ECO:0000313" key="6">
    <source>
        <dbReference type="EMBL" id="QRM16723.1"/>
    </source>
</evidence>
<dbReference type="EMBL" id="MW580852">
    <property type="protein sequence ID" value="QRM16723.1"/>
    <property type="molecule type" value="Genomic_DNA"/>
</dbReference>
<dbReference type="EMBL" id="FJ940765">
    <property type="protein sequence ID" value="ADA57801.1"/>
    <property type="molecule type" value="Genomic_DNA"/>
</dbReference>
<evidence type="ECO:0000313" key="5">
    <source>
        <dbReference type="EMBL" id="QRM16590.1"/>
    </source>
</evidence>
<dbReference type="Proteomes" id="UP000011239">
    <property type="component" value="Segment"/>
</dbReference>
<dbReference type="EMBL" id="MW580854">
    <property type="protein sequence ID" value="QRM16984.1"/>
    <property type="molecule type" value="Genomic_DNA"/>
</dbReference>
<accession>A0A1J0RE98</accession>
<evidence type="ECO:0000313" key="3">
    <source>
        <dbReference type="EMBL" id="QRM16331.1"/>
    </source>
</evidence>
<gene>
    <name evidence="7" type="primary">ORF38</name>
    <name evidence="2" type="ORF">AngHV1_ORF38</name>
</gene>